<dbReference type="InterPro" id="IPR017039">
    <property type="entry name" value="Virul_fac_BrkB"/>
</dbReference>
<feature type="transmembrane region" description="Helical" evidence="7">
    <location>
        <begin position="150"/>
        <end position="177"/>
    </location>
</feature>
<dbReference type="EMBL" id="CP078077">
    <property type="protein sequence ID" value="UPL15565.1"/>
    <property type="molecule type" value="Genomic_DNA"/>
</dbReference>
<evidence type="ECO:0000256" key="3">
    <source>
        <dbReference type="ARBA" id="ARBA00022692"/>
    </source>
</evidence>
<dbReference type="NCBIfam" id="TIGR00765">
    <property type="entry name" value="yihY_not_rbn"/>
    <property type="match status" value="1"/>
</dbReference>
<feature type="transmembrane region" description="Helical" evidence="7">
    <location>
        <begin position="103"/>
        <end position="124"/>
    </location>
</feature>
<feature type="region of interest" description="Disordered" evidence="6">
    <location>
        <begin position="310"/>
        <end position="334"/>
    </location>
</feature>
<dbReference type="RefSeq" id="WP_247956130.1">
    <property type="nucleotide sequence ID" value="NZ_CP078077.1"/>
</dbReference>
<dbReference type="PIRSF" id="PIRSF035875">
    <property type="entry name" value="RNase_BN"/>
    <property type="match status" value="1"/>
</dbReference>
<dbReference type="Pfam" id="PF03631">
    <property type="entry name" value="Virul_fac_BrkB"/>
    <property type="match status" value="1"/>
</dbReference>
<gene>
    <name evidence="8" type="ORF">KV396_14245</name>
</gene>
<dbReference type="PANTHER" id="PTHR30213">
    <property type="entry name" value="INNER MEMBRANE PROTEIN YHJD"/>
    <property type="match status" value="1"/>
</dbReference>
<reference evidence="8 9" key="1">
    <citation type="submission" date="2021-06" db="EMBL/GenBank/DDBJ databases">
        <title>Genome-based taxonomic framework of Microbacterium strains isolated from marine environment, the description of four new species and reclassification of four preexisting species.</title>
        <authorList>
            <person name="Lee S.D."/>
            <person name="Kim S.-M."/>
            <person name="Byeon Y.-S."/>
            <person name="Yang H.L."/>
            <person name="Kim I.S."/>
        </authorList>
    </citation>
    <scope>NUCLEOTIDE SEQUENCE [LARGE SCALE GENOMIC DNA]</scope>
    <source>
        <strain evidence="8 9">SSW1-36</strain>
    </source>
</reference>
<keyword evidence="9" id="KW-1185">Reference proteome</keyword>
<feature type="transmembrane region" description="Helical" evidence="7">
    <location>
        <begin position="189"/>
        <end position="212"/>
    </location>
</feature>
<feature type="transmembrane region" description="Helical" evidence="7">
    <location>
        <begin position="260"/>
        <end position="281"/>
    </location>
</feature>
<organism evidence="8 9">
    <name type="scientific">Microbacterium galbinum</name>
    <dbReference type="NCBI Taxonomy" id="2851646"/>
    <lineage>
        <taxon>Bacteria</taxon>
        <taxon>Bacillati</taxon>
        <taxon>Actinomycetota</taxon>
        <taxon>Actinomycetes</taxon>
        <taxon>Micrococcales</taxon>
        <taxon>Microbacteriaceae</taxon>
        <taxon>Microbacterium</taxon>
    </lineage>
</organism>
<evidence type="ECO:0000256" key="5">
    <source>
        <dbReference type="ARBA" id="ARBA00023136"/>
    </source>
</evidence>
<feature type="transmembrane region" description="Helical" evidence="7">
    <location>
        <begin position="39"/>
        <end position="65"/>
    </location>
</feature>
<evidence type="ECO:0000256" key="1">
    <source>
        <dbReference type="ARBA" id="ARBA00004651"/>
    </source>
</evidence>
<evidence type="ECO:0000313" key="9">
    <source>
        <dbReference type="Proteomes" id="UP000831963"/>
    </source>
</evidence>
<accession>A0ABY4ITG9</accession>
<evidence type="ECO:0000313" key="8">
    <source>
        <dbReference type="EMBL" id="UPL15565.1"/>
    </source>
</evidence>
<dbReference type="Proteomes" id="UP000831963">
    <property type="component" value="Chromosome"/>
</dbReference>
<keyword evidence="4 7" id="KW-1133">Transmembrane helix</keyword>
<dbReference type="PANTHER" id="PTHR30213:SF0">
    <property type="entry name" value="UPF0761 MEMBRANE PROTEIN YIHY"/>
    <property type="match status" value="1"/>
</dbReference>
<keyword evidence="3 7" id="KW-0812">Transmembrane</keyword>
<keyword evidence="5 7" id="KW-0472">Membrane</keyword>
<feature type="compositionally biased region" description="Basic and acidic residues" evidence="6">
    <location>
        <begin position="320"/>
        <end position="334"/>
    </location>
</feature>
<evidence type="ECO:0000256" key="4">
    <source>
        <dbReference type="ARBA" id="ARBA00022989"/>
    </source>
</evidence>
<feature type="transmembrane region" description="Helical" evidence="7">
    <location>
        <begin position="224"/>
        <end position="248"/>
    </location>
</feature>
<evidence type="ECO:0000256" key="6">
    <source>
        <dbReference type="SAM" id="MobiDB-lite"/>
    </source>
</evidence>
<sequence>MATQQSDGPPAPHDLGARSWRFVARGTARKFADDGAADIAAALTFHSVLALVPAMLVGVSVVSLLGSDSTAVAFVLEVVRAVAPEETAMTIADAVDGLADSALAGPALIIGIGLTIWAVARYIAVLGRGMNRVYDVDEGRSPWALKSMQVAVALVVLLATAAAVAVGAASSSVAAAIGEQLGGGEAALLVWRIARWPILVVIVVATVAFLYDRAPNIRHPRFRWLSWGAALAIVVLAIASLAFGLYVSSIVDYERVYGQLAGIIVLLLWLWIANLALVLGVEFDASLERARELSAGIPAEASPRLPLRDRSRVARKQARRSAEIAEARRLRDRP</sequence>
<protein>
    <submittedName>
        <fullName evidence="8">YihY/virulence factor BrkB family protein</fullName>
    </submittedName>
</protein>
<keyword evidence="2" id="KW-1003">Cell membrane</keyword>
<evidence type="ECO:0000256" key="2">
    <source>
        <dbReference type="ARBA" id="ARBA00022475"/>
    </source>
</evidence>
<comment type="subcellular location">
    <subcellularLocation>
        <location evidence="1">Cell membrane</location>
        <topology evidence="1">Multi-pass membrane protein</topology>
    </subcellularLocation>
</comment>
<proteinExistence type="predicted"/>
<evidence type="ECO:0000256" key="7">
    <source>
        <dbReference type="SAM" id="Phobius"/>
    </source>
</evidence>
<name>A0ABY4ITG9_9MICO</name>